<keyword evidence="4" id="KW-0809">Transit peptide</keyword>
<organism evidence="9">
    <name type="scientific">Melampsora larici-populina (strain 98AG31 / pathotype 3-4-7)</name>
    <name type="common">Poplar leaf rust fungus</name>
    <dbReference type="NCBI Taxonomy" id="747676"/>
    <lineage>
        <taxon>Eukaryota</taxon>
        <taxon>Fungi</taxon>
        <taxon>Dikarya</taxon>
        <taxon>Basidiomycota</taxon>
        <taxon>Pucciniomycotina</taxon>
        <taxon>Pucciniomycetes</taxon>
        <taxon>Pucciniales</taxon>
        <taxon>Melampsoraceae</taxon>
        <taxon>Melampsora</taxon>
    </lineage>
</organism>
<evidence type="ECO:0000256" key="2">
    <source>
        <dbReference type="ARBA" id="ARBA00005453"/>
    </source>
</evidence>
<feature type="compositionally biased region" description="Low complexity" evidence="7">
    <location>
        <begin position="84"/>
        <end position="100"/>
    </location>
</feature>
<dbReference type="RefSeq" id="XP_007406883.1">
    <property type="nucleotide sequence ID" value="XM_007406821.1"/>
</dbReference>
<keyword evidence="9" id="KW-1185">Reference proteome</keyword>
<dbReference type="PANTHER" id="PTHR31107:SF2">
    <property type="entry name" value="CYTOCHROME C OXIDASE ASSEMBLY FACTOR 8"/>
    <property type="match status" value="1"/>
</dbReference>
<evidence type="ECO:0000256" key="7">
    <source>
        <dbReference type="SAM" id="MobiDB-lite"/>
    </source>
</evidence>
<evidence type="ECO:0000313" key="8">
    <source>
        <dbReference type="EMBL" id="EGG09829.1"/>
    </source>
</evidence>
<dbReference type="HOGENOM" id="CLU_081652_0_0_1"/>
<dbReference type="OrthoDB" id="6246201at2759"/>
<proteinExistence type="inferred from homology"/>
<evidence type="ECO:0000256" key="4">
    <source>
        <dbReference type="ARBA" id="ARBA00022946"/>
    </source>
</evidence>
<evidence type="ECO:0000256" key="1">
    <source>
        <dbReference type="ARBA" id="ARBA00004443"/>
    </source>
</evidence>
<dbReference type="KEGG" id="mlr:MELLADRAFT_74340"/>
<keyword evidence="3" id="KW-0999">Mitochondrion inner membrane</keyword>
<comment type="similarity">
    <text evidence="2">Belongs to the COA8 family.</text>
</comment>
<dbReference type="eggNOG" id="ENOG502S86P">
    <property type="taxonomic scope" value="Eukaryota"/>
</dbReference>
<dbReference type="EMBL" id="GL883096">
    <property type="protein sequence ID" value="EGG09829.1"/>
    <property type="molecule type" value="Genomic_DNA"/>
</dbReference>
<dbReference type="InParanoid" id="F4RD37"/>
<dbReference type="InterPro" id="IPR018796">
    <property type="entry name" value="COA8"/>
</dbReference>
<evidence type="ECO:0000313" key="9">
    <source>
        <dbReference type="Proteomes" id="UP000001072"/>
    </source>
</evidence>
<dbReference type="GeneID" id="18932551"/>
<evidence type="ECO:0000256" key="3">
    <source>
        <dbReference type="ARBA" id="ARBA00022792"/>
    </source>
</evidence>
<dbReference type="VEuPathDB" id="FungiDB:MELLADRAFT_74340"/>
<feature type="region of interest" description="Disordered" evidence="7">
    <location>
        <begin position="37"/>
        <end position="67"/>
    </location>
</feature>
<accession>F4RD37</accession>
<keyword evidence="6" id="KW-0472">Membrane</keyword>
<evidence type="ECO:0000256" key="6">
    <source>
        <dbReference type="ARBA" id="ARBA00023136"/>
    </source>
</evidence>
<protein>
    <submittedName>
        <fullName evidence="8">Uncharacterized protein</fullName>
    </submittedName>
</protein>
<dbReference type="Pfam" id="PF10231">
    <property type="entry name" value="COA8"/>
    <property type="match status" value="1"/>
</dbReference>
<dbReference type="AlphaFoldDB" id="F4RD37"/>
<dbReference type="PANTHER" id="PTHR31107">
    <property type="entry name" value="APOPTOGENIC PROTEIN 1, MITOCHONDRIAL"/>
    <property type="match status" value="1"/>
</dbReference>
<evidence type="ECO:0000256" key="5">
    <source>
        <dbReference type="ARBA" id="ARBA00023128"/>
    </source>
</evidence>
<sequence>MMKMSNLTKHAQYTSKALQHSIRSISSSDSLFINSTSSQLSSRKPDLGQLSSHDIVGPPSPTSNLRPVEYAPLFSTSTIFPEASASATPSSGSRSSHPYSLNEFNTQSTPLPPSLTELRNKLHLEDLEWITFRKRIDKMNETFWAHQSTDFETLEEAEKQRVLLLASIESSGLGSPSSADQQQLISSALDKFYKSWLLNEQARFKAYNLTWWKAQPELLRGSWRAQKRVWRWKLACWLHTWRFFQP</sequence>
<keyword evidence="5" id="KW-0496">Mitochondrion</keyword>
<dbReference type="GO" id="GO:0005743">
    <property type="term" value="C:mitochondrial inner membrane"/>
    <property type="evidence" value="ECO:0007669"/>
    <property type="project" value="UniProtKB-SubCell"/>
</dbReference>
<comment type="subcellular location">
    <subcellularLocation>
        <location evidence="1">Mitochondrion inner membrane</location>
        <topology evidence="1">Peripheral membrane protein</topology>
        <orientation evidence="1">Matrix side</orientation>
    </subcellularLocation>
</comment>
<dbReference type="GO" id="GO:0097193">
    <property type="term" value="P:intrinsic apoptotic signaling pathway"/>
    <property type="evidence" value="ECO:0007669"/>
    <property type="project" value="InterPro"/>
</dbReference>
<feature type="region of interest" description="Disordered" evidence="7">
    <location>
        <begin position="84"/>
        <end position="112"/>
    </location>
</feature>
<dbReference type="Proteomes" id="UP000001072">
    <property type="component" value="Unassembled WGS sequence"/>
</dbReference>
<reference evidence="9" key="1">
    <citation type="journal article" date="2011" name="Proc. Natl. Acad. Sci. U.S.A.">
        <title>Obligate biotrophy features unraveled by the genomic analysis of rust fungi.</title>
        <authorList>
            <person name="Duplessis S."/>
            <person name="Cuomo C.A."/>
            <person name="Lin Y.-C."/>
            <person name="Aerts A."/>
            <person name="Tisserant E."/>
            <person name="Veneault-Fourrey C."/>
            <person name="Joly D.L."/>
            <person name="Hacquard S."/>
            <person name="Amselem J."/>
            <person name="Cantarel B.L."/>
            <person name="Chiu R."/>
            <person name="Coutinho P.M."/>
            <person name="Feau N."/>
            <person name="Field M."/>
            <person name="Frey P."/>
            <person name="Gelhaye E."/>
            <person name="Goldberg J."/>
            <person name="Grabherr M.G."/>
            <person name="Kodira C.D."/>
            <person name="Kohler A."/>
            <person name="Kuees U."/>
            <person name="Lindquist E.A."/>
            <person name="Lucas S.M."/>
            <person name="Mago R."/>
            <person name="Mauceli E."/>
            <person name="Morin E."/>
            <person name="Murat C."/>
            <person name="Pangilinan J.L."/>
            <person name="Park R."/>
            <person name="Pearson M."/>
            <person name="Quesneville H."/>
            <person name="Rouhier N."/>
            <person name="Sakthikumar S."/>
            <person name="Salamov A.A."/>
            <person name="Schmutz J."/>
            <person name="Selles B."/>
            <person name="Shapiro H."/>
            <person name="Tanguay P."/>
            <person name="Tuskan G.A."/>
            <person name="Henrissat B."/>
            <person name="Van de Peer Y."/>
            <person name="Rouze P."/>
            <person name="Ellis J.G."/>
            <person name="Dodds P.N."/>
            <person name="Schein J.E."/>
            <person name="Zhong S."/>
            <person name="Hamelin R.C."/>
            <person name="Grigoriev I.V."/>
            <person name="Szabo L.J."/>
            <person name="Martin F."/>
        </authorList>
    </citation>
    <scope>NUCLEOTIDE SEQUENCE [LARGE SCALE GENOMIC DNA]</scope>
    <source>
        <strain evidence="9">98AG31 / pathotype 3-4-7</strain>
    </source>
</reference>
<gene>
    <name evidence="8" type="ORF">MELLADRAFT_74340</name>
</gene>
<name>F4RD37_MELLP</name>